<keyword evidence="3" id="KW-1185">Reference proteome</keyword>
<dbReference type="Proteomes" id="UP000076154">
    <property type="component" value="Unassembled WGS sequence"/>
</dbReference>
<evidence type="ECO:0000313" key="2">
    <source>
        <dbReference type="EMBL" id="RDB17914.1"/>
    </source>
</evidence>
<protein>
    <submittedName>
        <fullName evidence="2">Uncharacterized protein</fullName>
    </submittedName>
</protein>
<dbReference type="AlphaFoldDB" id="A0A369JET1"/>
<proteinExistence type="predicted"/>
<comment type="caution">
    <text evidence="2">The sequence shown here is derived from an EMBL/GenBank/DDBJ whole genome shotgun (WGS) entry which is preliminary data.</text>
</comment>
<evidence type="ECO:0000256" key="1">
    <source>
        <dbReference type="SAM" id="MobiDB-lite"/>
    </source>
</evidence>
<dbReference type="OrthoDB" id="2986439at2759"/>
<accession>A0A369JET1</accession>
<dbReference type="InParanoid" id="A0A369JET1"/>
<evidence type="ECO:0000313" key="3">
    <source>
        <dbReference type="Proteomes" id="UP000076154"/>
    </source>
</evidence>
<reference evidence="2" key="1">
    <citation type="submission" date="2018-04" db="EMBL/GenBank/DDBJ databases">
        <title>Whole genome sequencing of Hypsizygus marmoreus.</title>
        <authorList>
            <person name="Choi I.-G."/>
            <person name="Min B."/>
            <person name="Kim J.-G."/>
            <person name="Kim S."/>
            <person name="Oh Y.-L."/>
            <person name="Kong W.-S."/>
            <person name="Park H."/>
            <person name="Jeong J."/>
            <person name="Song E.-S."/>
        </authorList>
    </citation>
    <scope>NUCLEOTIDE SEQUENCE [LARGE SCALE GENOMIC DNA]</scope>
    <source>
        <strain evidence="2">51987-8</strain>
    </source>
</reference>
<dbReference type="EMBL" id="LUEZ02000107">
    <property type="protein sequence ID" value="RDB17914.1"/>
    <property type="molecule type" value="Genomic_DNA"/>
</dbReference>
<sequence length="151" mass="16930">MIPVYPHKHSFHTTSPNIMLRTTMLRAISRPSPILRPALFATPYSTSSGSNVQNINQSAVQGTTNDNKTPAKEPSKLEHWEVLQLDPRGTTPCFANSHLVPEYASYNPPPGFTAEEIMQFQGAQDVFDSVDDVRKLLAWQKEHGSLERRVD</sequence>
<gene>
    <name evidence="2" type="ORF">Hypma_000920</name>
</gene>
<name>A0A369JET1_HYPMA</name>
<feature type="region of interest" description="Disordered" evidence="1">
    <location>
        <begin position="46"/>
        <end position="76"/>
    </location>
</feature>
<organism evidence="2 3">
    <name type="scientific">Hypsizygus marmoreus</name>
    <name type="common">White beech mushroom</name>
    <name type="synonym">Agaricus marmoreus</name>
    <dbReference type="NCBI Taxonomy" id="39966"/>
    <lineage>
        <taxon>Eukaryota</taxon>
        <taxon>Fungi</taxon>
        <taxon>Dikarya</taxon>
        <taxon>Basidiomycota</taxon>
        <taxon>Agaricomycotina</taxon>
        <taxon>Agaricomycetes</taxon>
        <taxon>Agaricomycetidae</taxon>
        <taxon>Agaricales</taxon>
        <taxon>Tricholomatineae</taxon>
        <taxon>Lyophyllaceae</taxon>
        <taxon>Hypsizygus</taxon>
    </lineage>
</organism>
<feature type="compositionally biased region" description="Polar residues" evidence="1">
    <location>
        <begin position="46"/>
        <end position="68"/>
    </location>
</feature>